<dbReference type="AlphaFoldDB" id="A0A1M8A2C1"/>
<gene>
    <name evidence="2" type="ORF">MSYG_0923</name>
</gene>
<sequence length="142" mass="15928">MQRAGLMNDTNIEDTPGMPTLCYPSFPAPPAGLVPEPQIFDSVKLNQRLDSLLLDLQTGNEQLKSIWQVWHDPEDDQPTVLLDKPQTAPPPASPSEKMFESGEEKAYVSHNREFNEDIAELISNQMSLTPFIDKHDFPLGKP</sequence>
<dbReference type="EMBL" id="LT671822">
    <property type="protein sequence ID" value="SHO76585.1"/>
    <property type="molecule type" value="Genomic_DNA"/>
</dbReference>
<evidence type="ECO:0000313" key="3">
    <source>
        <dbReference type="Proteomes" id="UP000186303"/>
    </source>
</evidence>
<protein>
    <submittedName>
        <fullName evidence="2">Uncharacterized protein</fullName>
    </submittedName>
</protein>
<dbReference type="OrthoDB" id="3365305at2759"/>
<organism evidence="2 3">
    <name type="scientific">Malassezia sympodialis (strain ATCC 42132)</name>
    <name type="common">Atopic eczema-associated yeast</name>
    <dbReference type="NCBI Taxonomy" id="1230383"/>
    <lineage>
        <taxon>Eukaryota</taxon>
        <taxon>Fungi</taxon>
        <taxon>Dikarya</taxon>
        <taxon>Basidiomycota</taxon>
        <taxon>Ustilaginomycotina</taxon>
        <taxon>Malasseziomycetes</taxon>
        <taxon>Malasseziales</taxon>
        <taxon>Malasseziaceae</taxon>
        <taxon>Malassezia</taxon>
    </lineage>
</organism>
<keyword evidence="3" id="KW-1185">Reference proteome</keyword>
<dbReference type="Proteomes" id="UP000186303">
    <property type="component" value="Chromosome 2"/>
</dbReference>
<reference evidence="3" key="1">
    <citation type="journal article" date="2017" name="Nucleic Acids Res.">
        <title>Proteogenomics produces comprehensive and highly accurate protein-coding gene annotation in a complete genome assembly of Malassezia sympodialis.</title>
        <authorList>
            <person name="Zhu Y."/>
            <person name="Engstroem P.G."/>
            <person name="Tellgren-Roth C."/>
            <person name="Baudo C.D."/>
            <person name="Kennell J.C."/>
            <person name="Sun S."/>
            <person name="Billmyre R.B."/>
            <person name="Schroeder M.S."/>
            <person name="Andersson A."/>
            <person name="Holm T."/>
            <person name="Sigurgeirsson B."/>
            <person name="Wu G."/>
            <person name="Sankaranarayanan S.R."/>
            <person name="Siddharthan R."/>
            <person name="Sanyal K."/>
            <person name="Lundeberg J."/>
            <person name="Nystedt B."/>
            <person name="Boekhout T."/>
            <person name="Dawson T.L. Jr."/>
            <person name="Heitman J."/>
            <person name="Scheynius A."/>
            <person name="Lehtioe J."/>
        </authorList>
    </citation>
    <scope>NUCLEOTIDE SEQUENCE [LARGE SCALE GENOMIC DNA]</scope>
    <source>
        <strain evidence="3">ATCC 42132</strain>
    </source>
</reference>
<feature type="compositionally biased region" description="Basic and acidic residues" evidence="1">
    <location>
        <begin position="97"/>
        <end position="106"/>
    </location>
</feature>
<name>A0A1M8A2C1_MALS4</name>
<evidence type="ECO:0000256" key="1">
    <source>
        <dbReference type="SAM" id="MobiDB-lite"/>
    </source>
</evidence>
<evidence type="ECO:0000313" key="2">
    <source>
        <dbReference type="EMBL" id="SHO76585.1"/>
    </source>
</evidence>
<feature type="region of interest" description="Disordered" evidence="1">
    <location>
        <begin position="75"/>
        <end position="106"/>
    </location>
</feature>
<accession>A0A1M8A2C1</accession>
<dbReference type="VEuPathDB" id="FungiDB:MSYG_0923"/>
<proteinExistence type="predicted"/>